<comment type="subcellular location">
    <subcellularLocation>
        <location evidence="1 10">Cell inner membrane</location>
        <topology evidence="1 10">Single-pass membrane protein</topology>
        <orientation evidence="1 10">Periplasmic side</orientation>
    </subcellularLocation>
</comment>
<keyword evidence="6" id="KW-0812">Transmembrane</keyword>
<evidence type="ECO:0000256" key="5">
    <source>
        <dbReference type="ARBA" id="ARBA00022519"/>
    </source>
</evidence>
<keyword evidence="5 10" id="KW-0997">Cell inner membrane</keyword>
<keyword evidence="4 10" id="KW-1003">Cell membrane</keyword>
<protein>
    <recommendedName>
        <fullName evidence="10">Protein TonB</fullName>
    </recommendedName>
</protein>
<keyword evidence="8" id="KW-1133">Transmembrane helix</keyword>
<keyword evidence="9" id="KW-0472">Membrane</keyword>
<dbReference type="GO" id="GO:0098797">
    <property type="term" value="C:plasma membrane protein complex"/>
    <property type="evidence" value="ECO:0007669"/>
    <property type="project" value="TreeGrafter"/>
</dbReference>
<evidence type="ECO:0000256" key="6">
    <source>
        <dbReference type="ARBA" id="ARBA00022692"/>
    </source>
</evidence>
<dbReference type="SUPFAM" id="SSF74653">
    <property type="entry name" value="TolA/TonB C-terminal domain"/>
    <property type="match status" value="1"/>
</dbReference>
<dbReference type="InterPro" id="IPR051045">
    <property type="entry name" value="TonB-dependent_transducer"/>
</dbReference>
<dbReference type="EMBL" id="JAZDQP010000002">
    <property type="protein sequence ID" value="MEE1865582.1"/>
    <property type="molecule type" value="Genomic_DNA"/>
</dbReference>
<dbReference type="Proteomes" id="UP001307839">
    <property type="component" value="Unassembled WGS sequence"/>
</dbReference>
<dbReference type="InterPro" id="IPR037682">
    <property type="entry name" value="TonB_C"/>
</dbReference>
<dbReference type="GO" id="GO:0055085">
    <property type="term" value="P:transmembrane transport"/>
    <property type="evidence" value="ECO:0007669"/>
    <property type="project" value="InterPro"/>
</dbReference>
<name>A0AB35WML3_9PSED</name>
<feature type="chain" id="PRO_5044306495" description="Protein TonB" evidence="11">
    <location>
        <begin position="18"/>
        <end position="213"/>
    </location>
</feature>
<dbReference type="GO" id="GO:0031992">
    <property type="term" value="F:energy transducer activity"/>
    <property type="evidence" value="ECO:0007669"/>
    <property type="project" value="InterPro"/>
</dbReference>
<proteinExistence type="inferred from homology"/>
<dbReference type="Gene3D" id="3.30.1150.10">
    <property type="match status" value="1"/>
</dbReference>
<organism evidence="13 14">
    <name type="scientific">Pseudomonas auratipiscis</name>
    <dbReference type="NCBI Taxonomy" id="3115853"/>
    <lineage>
        <taxon>Bacteria</taxon>
        <taxon>Pseudomonadati</taxon>
        <taxon>Pseudomonadota</taxon>
        <taxon>Gammaproteobacteria</taxon>
        <taxon>Pseudomonadales</taxon>
        <taxon>Pseudomonadaceae</taxon>
        <taxon>Pseudomonas</taxon>
    </lineage>
</organism>
<accession>A0AB35WML3</accession>
<evidence type="ECO:0000256" key="4">
    <source>
        <dbReference type="ARBA" id="ARBA00022475"/>
    </source>
</evidence>
<evidence type="ECO:0000256" key="9">
    <source>
        <dbReference type="ARBA" id="ARBA00023136"/>
    </source>
</evidence>
<keyword evidence="14" id="KW-1185">Reference proteome</keyword>
<comment type="caution">
    <text evidence="13">The sequence shown here is derived from an EMBL/GenBank/DDBJ whole genome shotgun (WGS) entry which is preliminary data.</text>
</comment>
<dbReference type="GO" id="GO:0015891">
    <property type="term" value="P:siderophore transport"/>
    <property type="evidence" value="ECO:0007669"/>
    <property type="project" value="InterPro"/>
</dbReference>
<evidence type="ECO:0000259" key="12">
    <source>
        <dbReference type="PROSITE" id="PS52015"/>
    </source>
</evidence>
<dbReference type="RefSeq" id="WP_330078873.1">
    <property type="nucleotide sequence ID" value="NZ_JAZDCU010000002.1"/>
</dbReference>
<evidence type="ECO:0000256" key="7">
    <source>
        <dbReference type="ARBA" id="ARBA00022927"/>
    </source>
</evidence>
<reference evidence="13 14" key="1">
    <citation type="submission" date="2024-01" db="EMBL/GenBank/DDBJ databases">
        <title>Unpublished Manusciprt.</title>
        <authorList>
            <person name="Duman M."/>
            <person name="Valdes E.G."/>
            <person name="Ajmi N."/>
            <person name="Altun S."/>
            <person name="Saticioglu I.B."/>
        </authorList>
    </citation>
    <scope>NUCLEOTIDE SEQUENCE [LARGE SCALE GENOMIC DNA]</scope>
    <source>
        <strain evidence="13 14">120P</strain>
    </source>
</reference>
<evidence type="ECO:0000313" key="14">
    <source>
        <dbReference type="Proteomes" id="UP001307839"/>
    </source>
</evidence>
<keyword evidence="3 10" id="KW-0813">Transport</keyword>
<evidence type="ECO:0000256" key="11">
    <source>
        <dbReference type="SAM" id="SignalP"/>
    </source>
</evidence>
<evidence type="ECO:0000256" key="1">
    <source>
        <dbReference type="ARBA" id="ARBA00004383"/>
    </source>
</evidence>
<comment type="similarity">
    <text evidence="2 10">Belongs to the TonB family.</text>
</comment>
<evidence type="ECO:0000256" key="2">
    <source>
        <dbReference type="ARBA" id="ARBA00006555"/>
    </source>
</evidence>
<comment type="function">
    <text evidence="10">Interacts with outer membrane receptor proteins that carry out high-affinity binding and energy dependent uptake into the periplasmic space of specific substrates. It could act to transduce energy from the cytoplasmic membrane to specific energy-requiring processes in the outer membrane, resulting in the release into the periplasm of ligands bound by these outer membrane proteins.</text>
</comment>
<dbReference type="InterPro" id="IPR006260">
    <property type="entry name" value="TonB/TolA_C"/>
</dbReference>
<dbReference type="Pfam" id="PF03544">
    <property type="entry name" value="TonB_C"/>
    <property type="match status" value="1"/>
</dbReference>
<dbReference type="PRINTS" id="PR01374">
    <property type="entry name" value="TONBPROTEIN"/>
</dbReference>
<dbReference type="PROSITE" id="PS52015">
    <property type="entry name" value="TONB_CTD"/>
    <property type="match status" value="1"/>
</dbReference>
<evidence type="ECO:0000256" key="10">
    <source>
        <dbReference type="RuleBase" id="RU362123"/>
    </source>
</evidence>
<evidence type="ECO:0000256" key="3">
    <source>
        <dbReference type="ARBA" id="ARBA00022448"/>
    </source>
</evidence>
<keyword evidence="11" id="KW-0732">Signal</keyword>
<dbReference type="GO" id="GO:0015031">
    <property type="term" value="P:protein transport"/>
    <property type="evidence" value="ECO:0007669"/>
    <property type="project" value="UniProtKB-UniRule"/>
</dbReference>
<feature type="signal peptide" evidence="11">
    <location>
        <begin position="1"/>
        <end position="17"/>
    </location>
</feature>
<dbReference type="InterPro" id="IPR003538">
    <property type="entry name" value="TonB"/>
</dbReference>
<keyword evidence="7 10" id="KW-0653">Protein transport</keyword>
<evidence type="ECO:0000256" key="8">
    <source>
        <dbReference type="ARBA" id="ARBA00022989"/>
    </source>
</evidence>
<feature type="domain" description="TonB C-terminal" evidence="12">
    <location>
        <begin position="16"/>
        <end position="112"/>
    </location>
</feature>
<dbReference type="AlphaFoldDB" id="A0AB35WML3"/>
<dbReference type="GO" id="GO:0030288">
    <property type="term" value="C:outer membrane-bounded periplasmic space"/>
    <property type="evidence" value="ECO:0007669"/>
    <property type="project" value="InterPro"/>
</dbReference>
<keyword evidence="10" id="KW-0735">Signal-anchor</keyword>
<dbReference type="NCBIfam" id="TIGR01352">
    <property type="entry name" value="tonB_Cterm"/>
    <property type="match status" value="1"/>
</dbReference>
<gene>
    <name evidence="13" type="ORF">V0R53_04135</name>
</gene>
<evidence type="ECO:0000313" key="13">
    <source>
        <dbReference type="EMBL" id="MEE1865582.1"/>
    </source>
</evidence>
<dbReference type="PANTHER" id="PTHR33446">
    <property type="entry name" value="PROTEIN TONB-RELATED"/>
    <property type="match status" value="1"/>
</dbReference>
<dbReference type="PANTHER" id="PTHR33446:SF2">
    <property type="entry name" value="PROTEIN TONB"/>
    <property type="match status" value="1"/>
</dbReference>
<sequence length="213" mass="24259">MKWLAALLLVGAGIAHADIKMEFVEKVIPTYPQELLKSAISGSVRIGFDVLADGSVRNVKVLQSSDPAFANSALEAARKWRFKPGTVSRENPEKVDVQTNLYFRLNDKEEWWDIYERAGLILKTCKQFNEEVAMYRKDDEKRPLDEMNTTLLSIRMISDLPKDGTTSYEYALATSKAFNKALPKIIEQCRAYPGVDYVDLWPAALRERLVPQR</sequence>